<dbReference type="RefSeq" id="WP_345123340.1">
    <property type="nucleotide sequence ID" value="NZ_BAABAT010000003.1"/>
</dbReference>
<dbReference type="SUPFAM" id="SSF50998">
    <property type="entry name" value="Quinoprotein alcohol dehydrogenase-like"/>
    <property type="match status" value="1"/>
</dbReference>
<dbReference type="PANTHER" id="PTHR34512">
    <property type="entry name" value="CELL SURFACE PROTEIN"/>
    <property type="match status" value="1"/>
</dbReference>
<gene>
    <name evidence="3" type="ORF">GCM10022255_018660</name>
</gene>
<dbReference type="InterPro" id="IPR015943">
    <property type="entry name" value="WD40/YVTN_repeat-like_dom_sf"/>
</dbReference>
<keyword evidence="1" id="KW-1133">Transmembrane helix</keyword>
<sequence>MSSGDVVIDLGAAEPWRAPDAPPPARRRWRVRWVAAVVLGLVAGLLPGAAAPGVPSLLHVEIGVQRVVMGGGRMFVTRYTGEGPHRLETYDTGSGRWLWGADFGDGQQQVAGGDASVVLIDTAFAGRALAFTQVQARDARTGAELWQRAAASVDGLAGGVVLLQDLTSFRQVDVDGGAPPTGLENRIVAVDARTGEQVWELVAPRGSQISFERDAGKQAYAVRSMAVLDPGGALRVHDLRTGAVVRTIQLAWSGNVGMFVLGDRRDLPQPAGARGGQVAVSASGGLRYQVYDLTSGRLVWQIDAEQSAWIFGCAPGWWCTGGNQGMTGYDAATGAAVWRSEGGEATLGADGGRLVLGGVGADGLAVPGVRIVDTGTGATTRRLERWRPVFGFGDRLTVFWREEGRPATVVGQLEARTGRVTVLGRTETGEGEPMCDNDARSVACVIAGDLTLWRAPQTRGGGVAS</sequence>
<evidence type="ECO:0000313" key="3">
    <source>
        <dbReference type="EMBL" id="GAA4246615.1"/>
    </source>
</evidence>
<keyword evidence="1" id="KW-0812">Transmembrane</keyword>
<dbReference type="Pfam" id="PF13360">
    <property type="entry name" value="PQQ_2"/>
    <property type="match status" value="1"/>
</dbReference>
<dbReference type="Gene3D" id="2.130.10.10">
    <property type="entry name" value="YVTN repeat-like/Quinoprotein amine dehydrogenase"/>
    <property type="match status" value="1"/>
</dbReference>
<proteinExistence type="predicted"/>
<feature type="transmembrane region" description="Helical" evidence="1">
    <location>
        <begin position="33"/>
        <end position="51"/>
    </location>
</feature>
<evidence type="ECO:0000313" key="4">
    <source>
        <dbReference type="Proteomes" id="UP001500620"/>
    </source>
</evidence>
<dbReference type="PANTHER" id="PTHR34512:SF30">
    <property type="entry name" value="OUTER MEMBRANE PROTEIN ASSEMBLY FACTOR BAMB"/>
    <property type="match status" value="1"/>
</dbReference>
<keyword evidence="1" id="KW-0472">Membrane</keyword>
<protein>
    <recommendedName>
        <fullName evidence="2">Pyrrolo-quinoline quinone repeat domain-containing protein</fullName>
    </recommendedName>
</protein>
<dbReference type="InterPro" id="IPR002372">
    <property type="entry name" value="PQQ_rpt_dom"/>
</dbReference>
<dbReference type="Proteomes" id="UP001500620">
    <property type="component" value="Unassembled WGS sequence"/>
</dbReference>
<evidence type="ECO:0000259" key="2">
    <source>
        <dbReference type="Pfam" id="PF13360"/>
    </source>
</evidence>
<dbReference type="InterPro" id="IPR011047">
    <property type="entry name" value="Quinoprotein_ADH-like_sf"/>
</dbReference>
<evidence type="ECO:0000256" key="1">
    <source>
        <dbReference type="SAM" id="Phobius"/>
    </source>
</evidence>
<feature type="domain" description="Pyrrolo-quinoline quinone repeat" evidence="2">
    <location>
        <begin position="88"/>
        <end position="251"/>
    </location>
</feature>
<accession>A0ABP8D460</accession>
<name>A0ABP8D460_9ACTN</name>
<dbReference type="EMBL" id="BAABAT010000003">
    <property type="protein sequence ID" value="GAA4246615.1"/>
    <property type="molecule type" value="Genomic_DNA"/>
</dbReference>
<reference evidence="4" key="1">
    <citation type="journal article" date="2019" name="Int. J. Syst. Evol. Microbiol.">
        <title>The Global Catalogue of Microorganisms (GCM) 10K type strain sequencing project: providing services to taxonomists for standard genome sequencing and annotation.</title>
        <authorList>
            <consortium name="The Broad Institute Genomics Platform"/>
            <consortium name="The Broad Institute Genome Sequencing Center for Infectious Disease"/>
            <person name="Wu L."/>
            <person name="Ma J."/>
        </authorList>
    </citation>
    <scope>NUCLEOTIDE SEQUENCE [LARGE SCALE GENOMIC DNA]</scope>
    <source>
        <strain evidence="4">JCM 17441</strain>
    </source>
</reference>
<comment type="caution">
    <text evidence="3">The sequence shown here is derived from an EMBL/GenBank/DDBJ whole genome shotgun (WGS) entry which is preliminary data.</text>
</comment>
<keyword evidence="4" id="KW-1185">Reference proteome</keyword>
<organism evidence="3 4">
    <name type="scientific">Dactylosporangium darangshiense</name>
    <dbReference type="NCBI Taxonomy" id="579108"/>
    <lineage>
        <taxon>Bacteria</taxon>
        <taxon>Bacillati</taxon>
        <taxon>Actinomycetota</taxon>
        <taxon>Actinomycetes</taxon>
        <taxon>Micromonosporales</taxon>
        <taxon>Micromonosporaceae</taxon>
        <taxon>Dactylosporangium</taxon>
    </lineage>
</organism>